<proteinExistence type="predicted"/>
<dbReference type="InterPro" id="IPR050298">
    <property type="entry name" value="Gram-neg_bact_OMP"/>
</dbReference>
<dbReference type="GO" id="GO:0034220">
    <property type="term" value="P:monoatomic ion transmembrane transport"/>
    <property type="evidence" value="ECO:0007669"/>
    <property type="project" value="InterPro"/>
</dbReference>
<keyword evidence="9" id="KW-0472">Membrane</keyword>
<dbReference type="AlphaFoldDB" id="A0A0H3WS02"/>
<dbReference type="GO" id="GO:0015288">
    <property type="term" value="F:porin activity"/>
    <property type="evidence" value="ECO:0007669"/>
    <property type="project" value="UniProtKB-KW"/>
</dbReference>
<dbReference type="InterPro" id="IPR033900">
    <property type="entry name" value="Gram_neg_porin_domain"/>
</dbReference>
<keyword evidence="5" id="KW-0812">Transmembrane</keyword>
<sequence>MKRFQLTALAAASFAVAAPAMAQTSTTNVTLYGVIDAGVAYVNNVASGLNAKGAHNFQAVSGIGQGNRWGLKGSEDLGGGLKAVFVLENGFNLMNGTLLQNSRMFGRQAYVGLQSAQAGSVTIGRQYDSVVDFVSPLTSAKQWATQYGAHIGDIDNLYNSFRISNSVKYTSANYGGFSFGALYGFSNEPNTGNGTGFSHNNAFSVGASYANGPLSAAAGYMHLASPGTANGNGAVSNDYASATDIFYTGTVDKHDIAAAGIAYQIQAATIGFVYSYAKINYANQSSIRVNTFELNGKYQISPNLLGGLAFVYSDGSVSGATALSGITKGTKPRWFQINAGTTYAFSKRTETYLNGVYQRATGDAVVAAIDNVGGPTGTGAQSQIAVIAGVRHKF</sequence>
<evidence type="ECO:0000313" key="13">
    <source>
        <dbReference type="EMBL" id="AKM29348.1"/>
    </source>
</evidence>
<feature type="signal peptide" evidence="11">
    <location>
        <begin position="1"/>
        <end position="22"/>
    </location>
</feature>
<keyword evidence="6 11" id="KW-0732">Signal</keyword>
<protein>
    <recommendedName>
        <fullName evidence="12">Porin domain-containing protein</fullName>
    </recommendedName>
</protein>
<dbReference type="STRING" id="656179.AB870_03170"/>
<dbReference type="InterPro" id="IPR002299">
    <property type="entry name" value="Porin_Neis"/>
</dbReference>
<comment type="subcellular location">
    <subcellularLocation>
        <location evidence="1">Cell outer membrane</location>
        <topology evidence="1">Multi-pass membrane protein</topology>
    </subcellularLocation>
</comment>
<evidence type="ECO:0000259" key="12">
    <source>
        <dbReference type="Pfam" id="PF13609"/>
    </source>
</evidence>
<evidence type="ECO:0000256" key="7">
    <source>
        <dbReference type="ARBA" id="ARBA00023065"/>
    </source>
</evidence>
<evidence type="ECO:0000256" key="9">
    <source>
        <dbReference type="ARBA" id="ARBA00023136"/>
    </source>
</evidence>
<dbReference type="InterPro" id="IPR023614">
    <property type="entry name" value="Porin_dom_sf"/>
</dbReference>
<evidence type="ECO:0000256" key="3">
    <source>
        <dbReference type="ARBA" id="ARBA00022448"/>
    </source>
</evidence>
<evidence type="ECO:0000256" key="4">
    <source>
        <dbReference type="ARBA" id="ARBA00022452"/>
    </source>
</evidence>
<gene>
    <name evidence="13" type="ORF">AB870_03170</name>
</gene>
<evidence type="ECO:0000256" key="1">
    <source>
        <dbReference type="ARBA" id="ARBA00004571"/>
    </source>
</evidence>
<dbReference type="Pfam" id="PF13609">
    <property type="entry name" value="Porin_4"/>
    <property type="match status" value="1"/>
</dbReference>
<dbReference type="Proteomes" id="UP000035651">
    <property type="component" value="Chromosome"/>
</dbReference>
<evidence type="ECO:0000256" key="5">
    <source>
        <dbReference type="ARBA" id="ARBA00022692"/>
    </source>
</evidence>
<dbReference type="RefSeq" id="WP_047905290.1">
    <property type="nucleotide sequence ID" value="NZ_CP011807.3"/>
</dbReference>
<evidence type="ECO:0000256" key="6">
    <source>
        <dbReference type="ARBA" id="ARBA00022729"/>
    </source>
</evidence>
<keyword evidence="14" id="KW-1185">Reference proteome</keyword>
<dbReference type="CDD" id="cd00342">
    <property type="entry name" value="gram_neg_porins"/>
    <property type="match status" value="1"/>
</dbReference>
<evidence type="ECO:0000256" key="8">
    <source>
        <dbReference type="ARBA" id="ARBA00023114"/>
    </source>
</evidence>
<name>A0A0H3WS02_9BURK</name>
<reference evidence="13" key="1">
    <citation type="submission" date="2016-06" db="EMBL/GenBank/DDBJ databases">
        <title>Complete Genome Sequence of Pandoraea faecigallinarum DSM-23572.</title>
        <authorList>
            <person name="Yong D."/>
            <person name="Ee R."/>
            <person name="Lim Y.-L."/>
            <person name="Yin W.-F."/>
            <person name="Chan K.-G."/>
        </authorList>
    </citation>
    <scope>NUCLEOTIDE SEQUENCE</scope>
    <source>
        <strain evidence="13">DSM 23572</strain>
    </source>
</reference>
<keyword evidence="4" id="KW-1134">Transmembrane beta strand</keyword>
<comment type="subunit">
    <text evidence="2">Homotrimer.</text>
</comment>
<keyword evidence="3" id="KW-0813">Transport</keyword>
<dbReference type="PRINTS" id="PR00182">
    <property type="entry name" value="ECOLNEIPORIN"/>
</dbReference>
<dbReference type="SUPFAM" id="SSF56935">
    <property type="entry name" value="Porins"/>
    <property type="match status" value="1"/>
</dbReference>
<accession>A0A0H3WS02</accession>
<dbReference type="InterPro" id="IPR001702">
    <property type="entry name" value="Porin_Gram-ve"/>
</dbReference>
<dbReference type="EMBL" id="CP011807">
    <property type="protein sequence ID" value="AKM29348.1"/>
    <property type="molecule type" value="Genomic_DNA"/>
</dbReference>
<dbReference type="Gene3D" id="2.40.160.10">
    <property type="entry name" value="Porin"/>
    <property type="match status" value="1"/>
</dbReference>
<keyword evidence="8" id="KW-0626">Porin</keyword>
<organism evidence="13 14">
    <name type="scientific">Pandoraea faecigallinarum</name>
    <dbReference type="NCBI Taxonomy" id="656179"/>
    <lineage>
        <taxon>Bacteria</taxon>
        <taxon>Pseudomonadati</taxon>
        <taxon>Pseudomonadota</taxon>
        <taxon>Betaproteobacteria</taxon>
        <taxon>Burkholderiales</taxon>
        <taxon>Burkholderiaceae</taxon>
        <taxon>Pandoraea</taxon>
    </lineage>
</organism>
<dbReference type="GO" id="GO:0009279">
    <property type="term" value="C:cell outer membrane"/>
    <property type="evidence" value="ECO:0007669"/>
    <property type="project" value="UniProtKB-SubCell"/>
</dbReference>
<dbReference type="PANTHER" id="PTHR34501:SF9">
    <property type="entry name" value="MAJOR OUTER MEMBRANE PROTEIN P.IA"/>
    <property type="match status" value="1"/>
</dbReference>
<evidence type="ECO:0000256" key="11">
    <source>
        <dbReference type="SAM" id="SignalP"/>
    </source>
</evidence>
<feature type="domain" description="Porin" evidence="12">
    <location>
        <begin position="8"/>
        <end position="361"/>
    </location>
</feature>
<dbReference type="KEGG" id="pfg:AB870_03170"/>
<dbReference type="PANTHER" id="PTHR34501">
    <property type="entry name" value="PROTEIN YDDL-RELATED"/>
    <property type="match status" value="1"/>
</dbReference>
<dbReference type="PATRIC" id="fig|656179.3.peg.698"/>
<keyword evidence="7" id="KW-0406">Ion transport</keyword>
<evidence type="ECO:0000313" key="14">
    <source>
        <dbReference type="Proteomes" id="UP000035651"/>
    </source>
</evidence>
<feature type="chain" id="PRO_5005203885" description="Porin domain-containing protein" evidence="11">
    <location>
        <begin position="23"/>
        <end position="394"/>
    </location>
</feature>
<evidence type="ECO:0000256" key="2">
    <source>
        <dbReference type="ARBA" id="ARBA00011233"/>
    </source>
</evidence>
<evidence type="ECO:0000256" key="10">
    <source>
        <dbReference type="ARBA" id="ARBA00023237"/>
    </source>
</evidence>
<keyword evidence="10" id="KW-0998">Cell outer membrane</keyword>
<dbReference type="GO" id="GO:0046930">
    <property type="term" value="C:pore complex"/>
    <property type="evidence" value="ECO:0007669"/>
    <property type="project" value="UniProtKB-KW"/>
</dbReference>
<dbReference type="PRINTS" id="PR00184">
    <property type="entry name" value="NEISSPPORIN"/>
</dbReference>